<sequence>MSTSEPSLQFLASVLPSTSATNALVLTVIIGMLVVFVSYASPTRLTQKLVASLYDGEPLYRDVVETGVVSTSDAAQVQIEELEELLARLQLKVSEIRIATLRDSLSKRKALAEFLRGRSFTILRCLRDVEGFEARIEILKENQLHDLNPGPWPRPGFCILDGVAVVR</sequence>
<protein>
    <submittedName>
        <fullName evidence="3">Uncharacterized protein</fullName>
    </submittedName>
</protein>
<dbReference type="Proteomes" id="UP001215280">
    <property type="component" value="Unassembled WGS sequence"/>
</dbReference>
<keyword evidence="2" id="KW-0812">Transmembrane</keyword>
<evidence type="ECO:0000256" key="1">
    <source>
        <dbReference type="SAM" id="Coils"/>
    </source>
</evidence>
<feature type="coiled-coil region" evidence="1">
    <location>
        <begin position="72"/>
        <end position="99"/>
    </location>
</feature>
<keyword evidence="1" id="KW-0175">Coiled coil</keyword>
<keyword evidence="4" id="KW-1185">Reference proteome</keyword>
<evidence type="ECO:0000313" key="3">
    <source>
        <dbReference type="EMBL" id="KAJ7772611.1"/>
    </source>
</evidence>
<feature type="transmembrane region" description="Helical" evidence="2">
    <location>
        <begin position="20"/>
        <end position="40"/>
    </location>
</feature>
<organism evidence="3 4">
    <name type="scientific">Mycena maculata</name>
    <dbReference type="NCBI Taxonomy" id="230809"/>
    <lineage>
        <taxon>Eukaryota</taxon>
        <taxon>Fungi</taxon>
        <taxon>Dikarya</taxon>
        <taxon>Basidiomycota</taxon>
        <taxon>Agaricomycotina</taxon>
        <taxon>Agaricomycetes</taxon>
        <taxon>Agaricomycetidae</taxon>
        <taxon>Agaricales</taxon>
        <taxon>Marasmiineae</taxon>
        <taxon>Mycenaceae</taxon>
        <taxon>Mycena</taxon>
    </lineage>
</organism>
<gene>
    <name evidence="3" type="ORF">DFH07DRAFT_937589</name>
</gene>
<dbReference type="AlphaFoldDB" id="A0AAD7JZK2"/>
<reference evidence="3" key="1">
    <citation type="submission" date="2023-03" db="EMBL/GenBank/DDBJ databases">
        <title>Massive genome expansion in bonnet fungi (Mycena s.s.) driven by repeated elements and novel gene families across ecological guilds.</title>
        <authorList>
            <consortium name="Lawrence Berkeley National Laboratory"/>
            <person name="Harder C.B."/>
            <person name="Miyauchi S."/>
            <person name="Viragh M."/>
            <person name="Kuo A."/>
            <person name="Thoen E."/>
            <person name="Andreopoulos B."/>
            <person name="Lu D."/>
            <person name="Skrede I."/>
            <person name="Drula E."/>
            <person name="Henrissat B."/>
            <person name="Morin E."/>
            <person name="Kohler A."/>
            <person name="Barry K."/>
            <person name="LaButti K."/>
            <person name="Morin E."/>
            <person name="Salamov A."/>
            <person name="Lipzen A."/>
            <person name="Mereny Z."/>
            <person name="Hegedus B."/>
            <person name="Baldrian P."/>
            <person name="Stursova M."/>
            <person name="Weitz H."/>
            <person name="Taylor A."/>
            <person name="Grigoriev I.V."/>
            <person name="Nagy L.G."/>
            <person name="Martin F."/>
            <person name="Kauserud H."/>
        </authorList>
    </citation>
    <scope>NUCLEOTIDE SEQUENCE</scope>
    <source>
        <strain evidence="3">CBHHK188m</strain>
    </source>
</reference>
<evidence type="ECO:0000313" key="4">
    <source>
        <dbReference type="Proteomes" id="UP001215280"/>
    </source>
</evidence>
<accession>A0AAD7JZK2</accession>
<comment type="caution">
    <text evidence="3">The sequence shown here is derived from an EMBL/GenBank/DDBJ whole genome shotgun (WGS) entry which is preliminary data.</text>
</comment>
<proteinExistence type="predicted"/>
<dbReference type="EMBL" id="JARJLG010000019">
    <property type="protein sequence ID" value="KAJ7772611.1"/>
    <property type="molecule type" value="Genomic_DNA"/>
</dbReference>
<keyword evidence="2" id="KW-0472">Membrane</keyword>
<evidence type="ECO:0000256" key="2">
    <source>
        <dbReference type="SAM" id="Phobius"/>
    </source>
</evidence>
<name>A0AAD7JZK2_9AGAR</name>
<keyword evidence="2" id="KW-1133">Transmembrane helix</keyword>